<evidence type="ECO:0000313" key="1">
    <source>
        <dbReference type="EMBL" id="KAJ4724551.1"/>
    </source>
</evidence>
<dbReference type="Proteomes" id="UP001164539">
    <property type="component" value="Chromosome 2"/>
</dbReference>
<reference evidence="1 2" key="1">
    <citation type="journal article" date="2023" name="Science">
        <title>Complex scaffold remodeling in plant triterpene biosynthesis.</title>
        <authorList>
            <person name="De La Pena R."/>
            <person name="Hodgson H."/>
            <person name="Liu J.C."/>
            <person name="Stephenson M.J."/>
            <person name="Martin A.C."/>
            <person name="Owen C."/>
            <person name="Harkess A."/>
            <person name="Leebens-Mack J."/>
            <person name="Jimenez L.E."/>
            <person name="Osbourn A."/>
            <person name="Sattely E.S."/>
        </authorList>
    </citation>
    <scope>NUCLEOTIDE SEQUENCE [LARGE SCALE GENOMIC DNA]</scope>
    <source>
        <strain evidence="2">cv. JPN11</strain>
        <tissue evidence="1">Leaf</tissue>
    </source>
</reference>
<name>A0ACC1YL81_MELAZ</name>
<dbReference type="EMBL" id="CM051395">
    <property type="protein sequence ID" value="KAJ4724551.1"/>
    <property type="molecule type" value="Genomic_DNA"/>
</dbReference>
<keyword evidence="2" id="KW-1185">Reference proteome</keyword>
<gene>
    <name evidence="1" type="ORF">OWV82_003532</name>
</gene>
<protein>
    <submittedName>
        <fullName evidence="1">Lamin-like protein</fullName>
    </submittedName>
</protein>
<comment type="caution">
    <text evidence="1">The sequence shown here is derived from an EMBL/GenBank/DDBJ whole genome shotgun (WGS) entry which is preliminary data.</text>
</comment>
<sequence>MEVLTKIVLWLVMLTMLMCTESRDPGLHRVGGGQYTWAPNLNFTEWSTRQHFYVGDWLYFGFDKHRYNVLEVNKTSYEKCIHKDFIHNVTRGGRDVFNLTEEKAYYFICGRGDYCFKGMKVAVYVESDPPSLSPHLTITASTSAFSPSTPTLFASAFMLMFFS</sequence>
<proteinExistence type="predicted"/>
<accession>A0ACC1YL81</accession>
<organism evidence="1 2">
    <name type="scientific">Melia azedarach</name>
    <name type="common">Chinaberry tree</name>
    <dbReference type="NCBI Taxonomy" id="155640"/>
    <lineage>
        <taxon>Eukaryota</taxon>
        <taxon>Viridiplantae</taxon>
        <taxon>Streptophyta</taxon>
        <taxon>Embryophyta</taxon>
        <taxon>Tracheophyta</taxon>
        <taxon>Spermatophyta</taxon>
        <taxon>Magnoliopsida</taxon>
        <taxon>eudicotyledons</taxon>
        <taxon>Gunneridae</taxon>
        <taxon>Pentapetalae</taxon>
        <taxon>rosids</taxon>
        <taxon>malvids</taxon>
        <taxon>Sapindales</taxon>
        <taxon>Meliaceae</taxon>
        <taxon>Melia</taxon>
    </lineage>
</organism>
<evidence type="ECO:0000313" key="2">
    <source>
        <dbReference type="Proteomes" id="UP001164539"/>
    </source>
</evidence>